<evidence type="ECO:0000256" key="3">
    <source>
        <dbReference type="PROSITE-ProRule" id="PRU00023"/>
    </source>
</evidence>
<dbReference type="EMBL" id="JAAOIC020000048">
    <property type="protein sequence ID" value="KAG8036368.1"/>
    <property type="molecule type" value="Genomic_DNA"/>
</dbReference>
<keyword evidence="1" id="KW-0677">Repeat</keyword>
<feature type="repeat" description="ANK" evidence="3">
    <location>
        <begin position="337"/>
        <end position="369"/>
    </location>
</feature>
<sequence>MFPRHTKPLGKLLNRNGEDIIYRDNIHMSTLTEGYQIVSRNERSDLWMDDMERGSISSESSSTEFACTKTSLAKKQQPWDTAEVTKALSSLPAGETALTLIPTLHGDILEKTLEVLKCISSDKTKDQTFVISNFANGGVRKSSHNAQNKAAASSTSESVLAKWPETCLLVASWLGQIEIVKALLQRVTNISIRDGHGRTPLHLAACAGHVKIIEILLKHGANPNDWDFNKEYTALHCAAAIGNLSSVKYLIKSGGNVDAGLPGRTPLHYAVMSNAADCVEALLKAGASPNNPQVYTETPLHAAASLGAACSVSLLLHYGADVRVQSAEAPINAKNSRGQTPLHLAALAQSADTMESLIVAGADVNAEDDDGRTPLHTAVAKSVRGSELVRILLQGGSYVNKPDKFGYTPLHIAALNESSFIVTLLLAKGADVTARTKGGISALSFIIRRTPDVLPRFVSRMDQAISLHDHELGDVDCELRLDFRF</sequence>
<proteinExistence type="predicted"/>
<evidence type="ECO:0000256" key="1">
    <source>
        <dbReference type="ARBA" id="ARBA00022737"/>
    </source>
</evidence>
<feature type="repeat" description="ANK" evidence="3">
    <location>
        <begin position="295"/>
        <end position="327"/>
    </location>
</feature>
<keyword evidence="5" id="KW-1185">Reference proteome</keyword>
<dbReference type="Proteomes" id="UP000729913">
    <property type="component" value="Unassembled WGS sequence"/>
</dbReference>
<dbReference type="PANTHER" id="PTHR24126">
    <property type="entry name" value="ANKYRIN REPEAT, PH AND SEC7 DOMAIN CONTAINING PROTEIN SECG-RELATED"/>
    <property type="match status" value="1"/>
</dbReference>
<feature type="repeat" description="ANK" evidence="3">
    <location>
        <begin position="196"/>
        <end position="228"/>
    </location>
</feature>
<dbReference type="SMART" id="SM00248">
    <property type="entry name" value="ANK"/>
    <property type="match status" value="8"/>
</dbReference>
<keyword evidence="2 3" id="KW-0040">ANK repeat</keyword>
<reference evidence="4" key="2">
    <citation type="submission" date="2021-04" db="EMBL/GenBank/DDBJ databases">
        <title>Genome-wide patterns of bracovirus chromosomal integration into multiple host tissues during parasitism.</title>
        <authorList>
            <person name="Chebbi M.A.C."/>
        </authorList>
    </citation>
    <scope>NUCLEOTIDE SEQUENCE</scope>
    <source>
        <tissue evidence="4">Whole body</tissue>
    </source>
</reference>
<evidence type="ECO:0000313" key="4">
    <source>
        <dbReference type="EMBL" id="KAG8036368.1"/>
    </source>
</evidence>
<protein>
    <submittedName>
        <fullName evidence="4">Uncharacterized protein</fullName>
    </submittedName>
</protein>
<name>A0A8J5R244_9HYME</name>
<comment type="caution">
    <text evidence="4">The sequence shown here is derived from an EMBL/GenBank/DDBJ whole genome shotgun (WGS) entry which is preliminary data.</text>
</comment>
<feature type="repeat" description="ANK" evidence="3">
    <location>
        <begin position="370"/>
        <end position="404"/>
    </location>
</feature>
<feature type="repeat" description="ANK" evidence="3">
    <location>
        <begin position="230"/>
        <end position="259"/>
    </location>
</feature>
<feature type="repeat" description="ANK" evidence="3">
    <location>
        <begin position="262"/>
        <end position="294"/>
    </location>
</feature>
<dbReference type="Pfam" id="PF12796">
    <property type="entry name" value="Ank_2"/>
    <property type="match status" value="3"/>
</dbReference>
<dbReference type="PANTHER" id="PTHR24126:SF14">
    <property type="entry name" value="ANK_REP_REGION DOMAIN-CONTAINING PROTEIN"/>
    <property type="match status" value="1"/>
</dbReference>
<evidence type="ECO:0000256" key="2">
    <source>
        <dbReference type="ARBA" id="ARBA00023043"/>
    </source>
</evidence>
<accession>A0A8J5R244</accession>
<reference evidence="4" key="1">
    <citation type="submission" date="2020-03" db="EMBL/GenBank/DDBJ databases">
        <authorList>
            <person name="Chebbi M.A."/>
            <person name="Drezen J.M."/>
        </authorList>
    </citation>
    <scope>NUCLEOTIDE SEQUENCE</scope>
    <source>
        <tissue evidence="4">Whole body</tissue>
    </source>
</reference>
<feature type="repeat" description="ANK" evidence="3">
    <location>
        <begin position="405"/>
        <end position="437"/>
    </location>
</feature>
<dbReference type="AlphaFoldDB" id="A0A8J5R244"/>
<organism evidence="4 5">
    <name type="scientific">Cotesia typhae</name>
    <dbReference type="NCBI Taxonomy" id="2053667"/>
    <lineage>
        <taxon>Eukaryota</taxon>
        <taxon>Metazoa</taxon>
        <taxon>Ecdysozoa</taxon>
        <taxon>Arthropoda</taxon>
        <taxon>Hexapoda</taxon>
        <taxon>Insecta</taxon>
        <taxon>Pterygota</taxon>
        <taxon>Neoptera</taxon>
        <taxon>Endopterygota</taxon>
        <taxon>Hymenoptera</taxon>
        <taxon>Apocrita</taxon>
        <taxon>Ichneumonoidea</taxon>
        <taxon>Braconidae</taxon>
        <taxon>Microgastrinae</taxon>
        <taxon>Cotesia</taxon>
    </lineage>
</organism>
<dbReference type="OrthoDB" id="7464126at2759"/>
<dbReference type="InterPro" id="IPR002110">
    <property type="entry name" value="Ankyrin_rpt"/>
</dbReference>
<evidence type="ECO:0000313" key="5">
    <source>
        <dbReference type="Proteomes" id="UP000729913"/>
    </source>
</evidence>
<dbReference type="PROSITE" id="PS50088">
    <property type="entry name" value="ANK_REPEAT"/>
    <property type="match status" value="7"/>
</dbReference>
<dbReference type="PROSITE" id="PS50297">
    <property type="entry name" value="ANK_REP_REGION"/>
    <property type="match status" value="7"/>
</dbReference>
<gene>
    <name evidence="4" type="ORF">G9C98_003690</name>
</gene>